<name>A0AAV2F8G2_9ROSI</name>
<reference evidence="2 3" key="1">
    <citation type="submission" date="2024-04" db="EMBL/GenBank/DDBJ databases">
        <authorList>
            <person name="Fracassetti M."/>
        </authorList>
    </citation>
    <scope>NUCLEOTIDE SEQUENCE [LARGE SCALE GENOMIC DNA]</scope>
</reference>
<feature type="compositionally biased region" description="Polar residues" evidence="1">
    <location>
        <begin position="27"/>
        <end position="44"/>
    </location>
</feature>
<keyword evidence="3" id="KW-1185">Reference proteome</keyword>
<proteinExistence type="predicted"/>
<feature type="region of interest" description="Disordered" evidence="1">
    <location>
        <begin position="23"/>
        <end position="110"/>
    </location>
</feature>
<accession>A0AAV2F8G2</accession>
<dbReference type="AlphaFoldDB" id="A0AAV2F8G2"/>
<dbReference type="Proteomes" id="UP001497516">
    <property type="component" value="Chromosome 6"/>
</dbReference>
<evidence type="ECO:0000313" key="2">
    <source>
        <dbReference type="EMBL" id="CAL1394327.1"/>
    </source>
</evidence>
<dbReference type="EMBL" id="OZ034819">
    <property type="protein sequence ID" value="CAL1394327.1"/>
    <property type="molecule type" value="Genomic_DNA"/>
</dbReference>
<protein>
    <submittedName>
        <fullName evidence="2">Uncharacterized protein</fullName>
    </submittedName>
</protein>
<sequence length="110" mass="12032">MTPLTVQVAQVAQSVTQVYFQPASCRPDTSQPDSSPQAQFSSHSLWGPPRPYLAPATLAKEPTPPPSSNRWPMLRPIRAFGPSPIYDGPPPINLNRRNPTSTFVPQPVSK</sequence>
<organism evidence="2 3">
    <name type="scientific">Linum trigynum</name>
    <dbReference type="NCBI Taxonomy" id="586398"/>
    <lineage>
        <taxon>Eukaryota</taxon>
        <taxon>Viridiplantae</taxon>
        <taxon>Streptophyta</taxon>
        <taxon>Embryophyta</taxon>
        <taxon>Tracheophyta</taxon>
        <taxon>Spermatophyta</taxon>
        <taxon>Magnoliopsida</taxon>
        <taxon>eudicotyledons</taxon>
        <taxon>Gunneridae</taxon>
        <taxon>Pentapetalae</taxon>
        <taxon>rosids</taxon>
        <taxon>fabids</taxon>
        <taxon>Malpighiales</taxon>
        <taxon>Linaceae</taxon>
        <taxon>Linum</taxon>
    </lineage>
</organism>
<evidence type="ECO:0000313" key="3">
    <source>
        <dbReference type="Proteomes" id="UP001497516"/>
    </source>
</evidence>
<gene>
    <name evidence="2" type="ORF">LTRI10_LOCUS34836</name>
</gene>
<evidence type="ECO:0000256" key="1">
    <source>
        <dbReference type="SAM" id="MobiDB-lite"/>
    </source>
</evidence>
<feature type="compositionally biased region" description="Polar residues" evidence="1">
    <location>
        <begin position="95"/>
        <end position="110"/>
    </location>
</feature>